<feature type="transmembrane region" description="Helical" evidence="1">
    <location>
        <begin position="149"/>
        <end position="165"/>
    </location>
</feature>
<reference evidence="2 3" key="1">
    <citation type="journal article" date="2012" name="J. Bacteriol.">
        <title>Genome Sequence of Fibrella aestuarina BUZ 2T, a Filamentous Marine Bacterium.</title>
        <authorList>
            <person name="Filippini M."/>
            <person name="Qi W."/>
            <person name="Blom J."/>
            <person name="Goesmann A."/>
            <person name="Smits T.H."/>
            <person name="Bagheri H.C."/>
        </authorList>
    </citation>
    <scope>NUCLEOTIDE SEQUENCE [LARGE SCALE GENOMIC DNA]</scope>
    <source>
        <strain evidence="3">BUZ 2T</strain>
    </source>
</reference>
<keyword evidence="3" id="KW-1185">Reference proteome</keyword>
<evidence type="ECO:0000313" key="3">
    <source>
        <dbReference type="Proteomes" id="UP000011058"/>
    </source>
</evidence>
<dbReference type="Proteomes" id="UP000011058">
    <property type="component" value="Chromosome"/>
</dbReference>
<evidence type="ECO:0000256" key="1">
    <source>
        <dbReference type="SAM" id="Phobius"/>
    </source>
</evidence>
<keyword evidence="1" id="KW-1133">Transmembrane helix</keyword>
<feature type="transmembrane region" description="Helical" evidence="1">
    <location>
        <begin position="172"/>
        <end position="190"/>
    </location>
</feature>
<dbReference type="STRING" id="1166018.FAES_0323"/>
<keyword evidence="1" id="KW-0812">Transmembrane</keyword>
<accession>I0K2I3</accession>
<feature type="transmembrane region" description="Helical" evidence="1">
    <location>
        <begin position="388"/>
        <end position="407"/>
    </location>
</feature>
<sequence>MPRVPNRANLPTTFVPLPMPPLQTEFPAGRLLSVDAYRGFVMLLMMGEVLHFDHLHEAFPGSGFWALLAYHQSHVDWSGCSLHDLIQPSFSFLVGVALPYSIASRQLKGQSAGVQFGHALRRSLILILLGIFLRSTHASQTYFTFEDTLTQIGLGYPVLFLLGYVRPRWQWVALGVILVGYWLLFVGYPAPGPAFAYPAVSVPADWPHHYTGLMAHFNKNSNVAWAFDTWFLNLFPREKPFLFNGGGYATLSFIPTLGTMLLGLIAGQWLRLNLSPTDLLRRLVLAGFVGLAAGTLFELLGICPVVKRIWTPAWVLFSGGWCFWLLAFFYGVVDVGQKQRWAFPLVVIGMNSIAIYCLVHLIEGFIINSFYTHLGHRPFQVVGAAYEPLLVGLTTLLVYWLLLLWMYRRKLFIRI</sequence>
<dbReference type="PANTHER" id="PTHR31061:SF24">
    <property type="entry name" value="LD22376P"/>
    <property type="match status" value="1"/>
</dbReference>
<protein>
    <recommendedName>
        <fullName evidence="4">DUF5009 domain-containing protein</fullName>
    </recommendedName>
</protein>
<dbReference type="AlphaFoldDB" id="I0K2I3"/>
<dbReference type="HOGENOM" id="CLU_029171_4_0_10"/>
<evidence type="ECO:0008006" key="4">
    <source>
        <dbReference type="Google" id="ProtNLM"/>
    </source>
</evidence>
<dbReference type="PANTHER" id="PTHR31061">
    <property type="entry name" value="LD22376P"/>
    <property type="match status" value="1"/>
</dbReference>
<dbReference type="PATRIC" id="fig|1166018.3.peg.330"/>
<name>I0K2I3_9BACT</name>
<gene>
    <name evidence="2" type="ORF">FAES_0323</name>
</gene>
<proteinExistence type="predicted"/>
<dbReference type="eggNOG" id="COG4299">
    <property type="taxonomic scope" value="Bacteria"/>
</dbReference>
<feature type="transmembrane region" description="Helical" evidence="1">
    <location>
        <begin position="345"/>
        <end position="368"/>
    </location>
</feature>
<feature type="transmembrane region" description="Helical" evidence="1">
    <location>
        <begin position="314"/>
        <end position="333"/>
    </location>
</feature>
<dbReference type="EMBL" id="HE796683">
    <property type="protein sequence ID" value="CCG98336.1"/>
    <property type="molecule type" value="Genomic_DNA"/>
</dbReference>
<feature type="transmembrane region" description="Helical" evidence="1">
    <location>
        <begin position="248"/>
        <end position="270"/>
    </location>
</feature>
<organism evidence="2 3">
    <name type="scientific">Fibrella aestuarina BUZ 2</name>
    <dbReference type="NCBI Taxonomy" id="1166018"/>
    <lineage>
        <taxon>Bacteria</taxon>
        <taxon>Pseudomonadati</taxon>
        <taxon>Bacteroidota</taxon>
        <taxon>Cytophagia</taxon>
        <taxon>Cytophagales</taxon>
        <taxon>Spirosomataceae</taxon>
        <taxon>Fibrella</taxon>
    </lineage>
</organism>
<keyword evidence="1" id="KW-0472">Membrane</keyword>
<dbReference type="KEGG" id="fae:FAES_0323"/>
<feature type="transmembrane region" description="Helical" evidence="1">
    <location>
        <begin position="124"/>
        <end position="143"/>
    </location>
</feature>
<evidence type="ECO:0000313" key="2">
    <source>
        <dbReference type="EMBL" id="CCG98336.1"/>
    </source>
</evidence>
<feature type="transmembrane region" description="Helical" evidence="1">
    <location>
        <begin position="282"/>
        <end position="302"/>
    </location>
</feature>